<gene>
    <name evidence="1" type="ORF">HDF10_000837</name>
</gene>
<reference evidence="1 2" key="1">
    <citation type="submission" date="2020-08" db="EMBL/GenBank/DDBJ databases">
        <title>Genomic Encyclopedia of Type Strains, Phase IV (KMG-V): Genome sequencing to study the core and pangenomes of soil and plant-associated prokaryotes.</title>
        <authorList>
            <person name="Whitman W."/>
        </authorList>
    </citation>
    <scope>NUCLEOTIDE SEQUENCE [LARGE SCALE GENOMIC DNA]</scope>
    <source>
        <strain evidence="1 2">M8US30</strain>
    </source>
</reference>
<evidence type="ECO:0000313" key="1">
    <source>
        <dbReference type="EMBL" id="MBB5342887.1"/>
    </source>
</evidence>
<protein>
    <submittedName>
        <fullName evidence="1">Uncharacterized protein</fullName>
    </submittedName>
</protein>
<organism evidence="1 2">
    <name type="scientific">Tunturiibacter lichenicola</name>
    <dbReference type="NCBI Taxonomy" id="2051959"/>
    <lineage>
        <taxon>Bacteria</taxon>
        <taxon>Pseudomonadati</taxon>
        <taxon>Acidobacteriota</taxon>
        <taxon>Terriglobia</taxon>
        <taxon>Terriglobales</taxon>
        <taxon>Acidobacteriaceae</taxon>
        <taxon>Tunturiibacter</taxon>
    </lineage>
</organism>
<name>A0A7W8N214_9BACT</name>
<comment type="caution">
    <text evidence="1">The sequence shown here is derived from an EMBL/GenBank/DDBJ whole genome shotgun (WGS) entry which is preliminary data.</text>
</comment>
<proteinExistence type="predicted"/>
<dbReference type="AlphaFoldDB" id="A0A7W8N214"/>
<dbReference type="EMBL" id="JACHDZ010000001">
    <property type="protein sequence ID" value="MBB5342887.1"/>
    <property type="molecule type" value="Genomic_DNA"/>
</dbReference>
<sequence>MSYDLMVFEPEAAPKNHDGFMEWYFALTKWNDGPYDDPARTSARLRAWVKEMQRTFPDINSPQAEIHLQDDEGVLGDYTIGRQFVYAGFAWSKAVAAAGEAERLAKLHGVGFFEVSSDGEEVWLPVNETLELAHQKRRSFLERLRRRFRRR</sequence>
<accession>A0A7W8N214</accession>
<evidence type="ECO:0000313" key="2">
    <source>
        <dbReference type="Proteomes" id="UP000569092"/>
    </source>
</evidence>
<dbReference type="Proteomes" id="UP000569092">
    <property type="component" value="Unassembled WGS sequence"/>
</dbReference>